<reference evidence="2" key="1">
    <citation type="submission" date="2013-05" db="EMBL/GenBank/DDBJ databases">
        <authorList>
            <person name="Yim A.K.Y."/>
            <person name="Chan T.F."/>
            <person name="Ji K.M."/>
            <person name="Liu X.Y."/>
            <person name="Zhou J.W."/>
            <person name="Li R.Q."/>
            <person name="Yang K.Y."/>
            <person name="Li J."/>
            <person name="Li M."/>
            <person name="Law P.T.W."/>
            <person name="Wu Y.L."/>
            <person name="Cai Z.L."/>
            <person name="Qin H."/>
            <person name="Bao Y."/>
            <person name="Leung R.K.K."/>
            <person name="Ng P.K.S."/>
            <person name="Zou J."/>
            <person name="Zhong X.J."/>
            <person name="Ran P.X."/>
            <person name="Zhong N.S."/>
            <person name="Liu Z.G."/>
            <person name="Tsui S.K.W."/>
        </authorList>
    </citation>
    <scope>NUCLEOTIDE SEQUENCE</scope>
    <source>
        <strain evidence="2">Derf</strain>
        <tissue evidence="2">Whole organism</tissue>
    </source>
</reference>
<protein>
    <submittedName>
        <fullName evidence="2">Uncharacterized protein</fullName>
    </submittedName>
</protein>
<organism evidence="2 3">
    <name type="scientific">Dermatophagoides farinae</name>
    <name type="common">American house dust mite</name>
    <dbReference type="NCBI Taxonomy" id="6954"/>
    <lineage>
        <taxon>Eukaryota</taxon>
        <taxon>Metazoa</taxon>
        <taxon>Ecdysozoa</taxon>
        <taxon>Arthropoda</taxon>
        <taxon>Chelicerata</taxon>
        <taxon>Arachnida</taxon>
        <taxon>Acari</taxon>
        <taxon>Acariformes</taxon>
        <taxon>Sarcoptiformes</taxon>
        <taxon>Astigmata</taxon>
        <taxon>Psoroptidia</taxon>
        <taxon>Analgoidea</taxon>
        <taxon>Pyroglyphidae</taxon>
        <taxon>Dermatophagoidinae</taxon>
        <taxon>Dermatophagoides</taxon>
    </lineage>
</organism>
<dbReference type="AlphaFoldDB" id="A0A922I5P4"/>
<dbReference type="EMBL" id="ASGP02000002">
    <property type="protein sequence ID" value="KAH9521728.1"/>
    <property type="molecule type" value="Genomic_DNA"/>
</dbReference>
<keyword evidence="1" id="KW-1133">Transmembrane helix</keyword>
<feature type="transmembrane region" description="Helical" evidence="1">
    <location>
        <begin position="368"/>
        <end position="387"/>
    </location>
</feature>
<dbReference type="Proteomes" id="UP000790347">
    <property type="component" value="Unassembled WGS sequence"/>
</dbReference>
<proteinExistence type="predicted"/>
<comment type="caution">
    <text evidence="2">The sequence shown here is derived from an EMBL/GenBank/DDBJ whole genome shotgun (WGS) entry which is preliminary data.</text>
</comment>
<evidence type="ECO:0000313" key="2">
    <source>
        <dbReference type="EMBL" id="KAH9521728.1"/>
    </source>
</evidence>
<sequence>MMCMVIITFESIPFTSDVPYSSNNYIERSDYFHNSNYSCIMDDDDKGKKHFISKILSMAIIYGDLWIYRIDHIIIVYRNVLDRHYDPYKSILYLYNENLLTFRQQLNHWLKLLWPFIETLNVKQKNSSIISMPNERNVTMTIYNSGPLFNLTLRYHILAPEIEGNNTYITFDMIESEPQISRFNYYYRIQPMGELLSNSNNETAQLSIISISFDEQYVQMILSYNVERPHVAIYAMTLYRNLTIIGLLCSGQSKEKQPTLFLVGKWRKECQPPFEIFKSIGFGFTIGQYLYFVSMKLKYYFAMDKYLFQTLEREFTVQYNGSIQQLFKCRRPTSKEWPPINPRTGINPFIPYRLKVPTFLKQIRLHIYASRIIIFMIGKYFILILIIKCFRHINICCRCCCRRRQKTE</sequence>
<accession>A0A922I5P4</accession>
<keyword evidence="3" id="KW-1185">Reference proteome</keyword>
<evidence type="ECO:0000256" key="1">
    <source>
        <dbReference type="SAM" id="Phobius"/>
    </source>
</evidence>
<evidence type="ECO:0000313" key="3">
    <source>
        <dbReference type="Proteomes" id="UP000790347"/>
    </source>
</evidence>
<reference evidence="2" key="2">
    <citation type="journal article" date="2022" name="Res Sq">
        <title>Comparative Genomics Reveals Insights into the Divergent Evolution of Astigmatic Mites and Household Pest Adaptations.</title>
        <authorList>
            <person name="Xiong Q."/>
            <person name="Wan A.T.-Y."/>
            <person name="Liu X.-Y."/>
            <person name="Fung C.S.-H."/>
            <person name="Xiao X."/>
            <person name="Malainual N."/>
            <person name="Hou J."/>
            <person name="Wang L."/>
            <person name="Wang M."/>
            <person name="Yang K."/>
            <person name="Cui Y."/>
            <person name="Leung E."/>
            <person name="Nong W."/>
            <person name="Shin S.-K."/>
            <person name="Au S."/>
            <person name="Jeong K.Y."/>
            <person name="Chew F.T."/>
            <person name="Hui J."/>
            <person name="Leung T.F."/>
            <person name="Tungtrongchitr A."/>
            <person name="Zhong N."/>
            <person name="Liu Z."/>
            <person name="Tsui S."/>
        </authorList>
    </citation>
    <scope>NUCLEOTIDE SEQUENCE</scope>
    <source>
        <strain evidence="2">Derf</strain>
        <tissue evidence="2">Whole organism</tissue>
    </source>
</reference>
<name>A0A922I5P4_DERFA</name>
<keyword evidence="1" id="KW-0472">Membrane</keyword>
<keyword evidence="1" id="KW-0812">Transmembrane</keyword>
<gene>
    <name evidence="2" type="ORF">DERF_005360</name>
</gene>